<evidence type="ECO:0000256" key="2">
    <source>
        <dbReference type="SAM" id="Phobius"/>
    </source>
</evidence>
<evidence type="ECO:0000313" key="3">
    <source>
        <dbReference type="EMBL" id="MDA5108418.1"/>
    </source>
</evidence>
<keyword evidence="2" id="KW-0812">Transmembrane</keyword>
<keyword evidence="1" id="KW-0175">Coiled coil</keyword>
<feature type="transmembrane region" description="Helical" evidence="2">
    <location>
        <begin position="88"/>
        <end position="107"/>
    </location>
</feature>
<gene>
    <name evidence="3" type="ORF">O3V59_08595</name>
</gene>
<organism evidence="3 4">
    <name type="scientific">Brevibacillus thermoruber</name>
    <dbReference type="NCBI Taxonomy" id="33942"/>
    <lineage>
        <taxon>Bacteria</taxon>
        <taxon>Bacillati</taxon>
        <taxon>Bacillota</taxon>
        <taxon>Bacilli</taxon>
        <taxon>Bacillales</taxon>
        <taxon>Paenibacillaceae</taxon>
        <taxon>Brevibacillus</taxon>
    </lineage>
</organism>
<keyword evidence="2" id="KW-0472">Membrane</keyword>
<evidence type="ECO:0000313" key="4">
    <source>
        <dbReference type="Proteomes" id="UP001151071"/>
    </source>
</evidence>
<dbReference type="EMBL" id="JAPYYP010000008">
    <property type="protein sequence ID" value="MDA5108418.1"/>
    <property type="molecule type" value="Genomic_DNA"/>
</dbReference>
<accession>A0A9X3TQ36</accession>
<keyword evidence="4" id="KW-1185">Reference proteome</keyword>
<feature type="transmembrane region" description="Helical" evidence="2">
    <location>
        <begin position="294"/>
        <end position="314"/>
    </location>
</feature>
<keyword evidence="2" id="KW-1133">Transmembrane helix</keyword>
<name>A0A9X3TQ36_9BACL</name>
<dbReference type="PANTHER" id="PTHR35007">
    <property type="entry name" value="INTEGRAL MEMBRANE PROTEIN-RELATED"/>
    <property type="match status" value="1"/>
</dbReference>
<proteinExistence type="predicted"/>
<sequence>MVLMEIALFILIAAGVLFLYVSLTKWVSSRSQLKRPTSTQYTFLREADRKLRRVIIKGKERWYQRFLRRQLDKWDTWSEIATGKSFSLAAYLFQALFLMTLLVSATWIYSHSWFPSLVAAVVGMAGPLAMLKARFLRVTHRARRHGLLPYIDVYKHAYIRASENVITAFHLTEPDCPAAMRPVLEWFLRRLHNGSSQREGLREFAVVLHSEWAHVFVNYLISGLEGEAENITRSLSQLQNEMYRLRDEEEERDMITQGAFYGNFVIIGITFLGVLFLCLLMPKMKEFYVQSDTGRALLALALFTWVSMIGYSYFRMKGGENG</sequence>
<reference evidence="3" key="1">
    <citation type="submission" date="2022-12" db="EMBL/GenBank/DDBJ databases">
        <title>Draft genome sequence of the thermophilic strain Brevibacillus thermoruber HT42, isolated from Los Humeros, Puebla, Mexico, with biotechnological potential.</title>
        <authorList>
            <person name="Lara Sanchez J."/>
            <person name="Solis Palacios R."/>
            <person name="Bustos Baena A.S."/>
            <person name="Ruz Baez A.E."/>
            <person name="Espinosa Luna G."/>
            <person name="Oliart Ros R.M."/>
        </authorList>
    </citation>
    <scope>NUCLEOTIDE SEQUENCE</scope>
    <source>
        <strain evidence="3">HT42</strain>
    </source>
</reference>
<feature type="transmembrane region" description="Helical" evidence="2">
    <location>
        <begin position="6"/>
        <end position="27"/>
    </location>
</feature>
<evidence type="ECO:0000256" key="1">
    <source>
        <dbReference type="SAM" id="Coils"/>
    </source>
</evidence>
<feature type="transmembrane region" description="Helical" evidence="2">
    <location>
        <begin position="260"/>
        <end position="282"/>
    </location>
</feature>
<dbReference type="AlphaFoldDB" id="A0A9X3TQ36"/>
<dbReference type="Proteomes" id="UP001151071">
    <property type="component" value="Unassembled WGS sequence"/>
</dbReference>
<feature type="coiled-coil region" evidence="1">
    <location>
        <begin position="221"/>
        <end position="248"/>
    </location>
</feature>
<protein>
    <submittedName>
        <fullName evidence="3">Uncharacterized protein</fullName>
    </submittedName>
</protein>
<dbReference type="RefSeq" id="WP_271139927.1">
    <property type="nucleotide sequence ID" value="NZ_JAPYYP010000008.1"/>
</dbReference>
<comment type="caution">
    <text evidence="3">The sequence shown here is derived from an EMBL/GenBank/DDBJ whole genome shotgun (WGS) entry which is preliminary data.</text>
</comment>
<feature type="transmembrane region" description="Helical" evidence="2">
    <location>
        <begin position="113"/>
        <end position="131"/>
    </location>
</feature>
<dbReference type="PANTHER" id="PTHR35007:SF2">
    <property type="entry name" value="PILUS ASSEMBLE PROTEIN"/>
    <property type="match status" value="1"/>
</dbReference>